<feature type="domain" description="ABM" evidence="1">
    <location>
        <begin position="9"/>
        <end position="101"/>
    </location>
</feature>
<dbReference type="SUPFAM" id="SSF54909">
    <property type="entry name" value="Dimeric alpha+beta barrel"/>
    <property type="match status" value="1"/>
</dbReference>
<evidence type="ECO:0000313" key="2">
    <source>
        <dbReference type="EMBL" id="KAK4506605.1"/>
    </source>
</evidence>
<gene>
    <name evidence="2" type="ORF">PRZ48_000337</name>
</gene>
<organism evidence="2 3">
    <name type="scientific">Zasmidium cellare</name>
    <name type="common">Wine cellar mold</name>
    <name type="synonym">Racodium cellare</name>
    <dbReference type="NCBI Taxonomy" id="395010"/>
    <lineage>
        <taxon>Eukaryota</taxon>
        <taxon>Fungi</taxon>
        <taxon>Dikarya</taxon>
        <taxon>Ascomycota</taxon>
        <taxon>Pezizomycotina</taxon>
        <taxon>Dothideomycetes</taxon>
        <taxon>Dothideomycetidae</taxon>
        <taxon>Mycosphaerellales</taxon>
        <taxon>Mycosphaerellaceae</taxon>
        <taxon>Zasmidium</taxon>
    </lineage>
</organism>
<dbReference type="Gene3D" id="3.30.70.100">
    <property type="match status" value="1"/>
</dbReference>
<accession>A0ABR0EZH0</accession>
<proteinExistence type="predicted"/>
<dbReference type="InterPro" id="IPR007138">
    <property type="entry name" value="ABM_dom"/>
</dbReference>
<evidence type="ECO:0000259" key="1">
    <source>
        <dbReference type="PROSITE" id="PS51725"/>
    </source>
</evidence>
<protein>
    <recommendedName>
        <fullName evidence="1">ABM domain-containing protein</fullName>
    </recommendedName>
</protein>
<comment type="caution">
    <text evidence="2">The sequence shown here is derived from an EMBL/GenBank/DDBJ whole genome shotgun (WGS) entry which is preliminary data.</text>
</comment>
<name>A0ABR0EZH0_ZASCE</name>
<keyword evidence="3" id="KW-1185">Reference proteome</keyword>
<reference evidence="2 3" key="1">
    <citation type="journal article" date="2023" name="G3 (Bethesda)">
        <title>A chromosome-level genome assembly of Zasmidium syzygii isolated from banana leaves.</title>
        <authorList>
            <person name="van Westerhoven A.C."/>
            <person name="Mehrabi R."/>
            <person name="Talebi R."/>
            <person name="Steentjes M.B.F."/>
            <person name="Corcolon B."/>
            <person name="Chong P.A."/>
            <person name="Kema G.H.J."/>
            <person name="Seidl M.F."/>
        </authorList>
    </citation>
    <scope>NUCLEOTIDE SEQUENCE [LARGE SCALE GENOMIC DNA]</scope>
    <source>
        <strain evidence="2 3">P124</strain>
    </source>
</reference>
<dbReference type="Proteomes" id="UP001305779">
    <property type="component" value="Unassembled WGS sequence"/>
</dbReference>
<evidence type="ECO:0000313" key="3">
    <source>
        <dbReference type="Proteomes" id="UP001305779"/>
    </source>
</evidence>
<dbReference type="EMBL" id="JAXOVC010000001">
    <property type="protein sequence ID" value="KAK4506605.1"/>
    <property type="molecule type" value="Genomic_DNA"/>
</dbReference>
<dbReference type="Pfam" id="PF03992">
    <property type="entry name" value="ABM"/>
    <property type="match status" value="1"/>
</dbReference>
<dbReference type="InterPro" id="IPR011008">
    <property type="entry name" value="Dimeric_a/b-barrel"/>
</dbReference>
<dbReference type="PROSITE" id="PS51725">
    <property type="entry name" value="ABM"/>
    <property type="match status" value="1"/>
</dbReference>
<sequence>MASTTSEKITLVGYITPHADRRARSFELWRAIADDIRSEEQGNIAMELFEDVEKEDGGFLILEEFASKEARDAFNVKPSHVAISTSVREEGLIGGVDIGYYKYVLGVGKTIGGDGSGQKEKVVMGGWIVVDDGKREMAFDLWKDVAEDVRSTEAGKVAMEVYSIHEDVTGKGGEDKYFLVYEFANEQAREAFGKKPRHVELVNKERELKVFKTVDFKVGKHVLGSGSGIKAT</sequence>